<dbReference type="RefSeq" id="XP_022400693.1">
    <property type="nucleotide sequence ID" value="XM_022544783.1"/>
</dbReference>
<reference evidence="2" key="1">
    <citation type="journal article" date="2017" name="Genome Biol.">
        <title>Comparative genomics reveals high biological diversity and specific adaptations in the industrially and medically important fungal genus Aspergillus.</title>
        <authorList>
            <person name="de Vries R.P."/>
            <person name="Riley R."/>
            <person name="Wiebenga A."/>
            <person name="Aguilar-Osorio G."/>
            <person name="Amillis S."/>
            <person name="Uchima C.A."/>
            <person name="Anderluh G."/>
            <person name="Asadollahi M."/>
            <person name="Askin M."/>
            <person name="Barry K."/>
            <person name="Battaglia E."/>
            <person name="Bayram O."/>
            <person name="Benocci T."/>
            <person name="Braus-Stromeyer S.A."/>
            <person name="Caldana C."/>
            <person name="Canovas D."/>
            <person name="Cerqueira G.C."/>
            <person name="Chen F."/>
            <person name="Chen W."/>
            <person name="Choi C."/>
            <person name="Clum A."/>
            <person name="Dos Santos R.A."/>
            <person name="Damasio A.R."/>
            <person name="Diallinas G."/>
            <person name="Emri T."/>
            <person name="Fekete E."/>
            <person name="Flipphi M."/>
            <person name="Freyberg S."/>
            <person name="Gallo A."/>
            <person name="Gournas C."/>
            <person name="Habgood R."/>
            <person name="Hainaut M."/>
            <person name="Harispe M.L."/>
            <person name="Henrissat B."/>
            <person name="Hilden K.S."/>
            <person name="Hope R."/>
            <person name="Hossain A."/>
            <person name="Karabika E."/>
            <person name="Karaffa L."/>
            <person name="Karanyi Z."/>
            <person name="Krasevec N."/>
            <person name="Kuo A."/>
            <person name="Kusch H."/>
            <person name="LaButti K."/>
            <person name="Lagendijk E.L."/>
            <person name="Lapidus A."/>
            <person name="Levasseur A."/>
            <person name="Lindquist E."/>
            <person name="Lipzen A."/>
            <person name="Logrieco A.F."/>
            <person name="MacCabe A."/>
            <person name="Maekelae M.R."/>
            <person name="Malavazi I."/>
            <person name="Melin P."/>
            <person name="Meyer V."/>
            <person name="Mielnichuk N."/>
            <person name="Miskei M."/>
            <person name="Molnar A.P."/>
            <person name="Mule G."/>
            <person name="Ngan C.Y."/>
            <person name="Orejas M."/>
            <person name="Orosz E."/>
            <person name="Ouedraogo J.P."/>
            <person name="Overkamp K.M."/>
            <person name="Park H.-S."/>
            <person name="Perrone G."/>
            <person name="Piumi F."/>
            <person name="Punt P.J."/>
            <person name="Ram A.F."/>
            <person name="Ramon A."/>
            <person name="Rauscher S."/>
            <person name="Record E."/>
            <person name="Riano-Pachon D.M."/>
            <person name="Robert V."/>
            <person name="Roehrig J."/>
            <person name="Ruller R."/>
            <person name="Salamov A."/>
            <person name="Salih N.S."/>
            <person name="Samson R.A."/>
            <person name="Sandor E."/>
            <person name="Sanguinetti M."/>
            <person name="Schuetze T."/>
            <person name="Sepcic K."/>
            <person name="Shelest E."/>
            <person name="Sherlock G."/>
            <person name="Sophianopoulou V."/>
            <person name="Squina F.M."/>
            <person name="Sun H."/>
            <person name="Susca A."/>
            <person name="Todd R.B."/>
            <person name="Tsang A."/>
            <person name="Unkles S.E."/>
            <person name="van de Wiele N."/>
            <person name="van Rossen-Uffink D."/>
            <person name="Oliveira J.V."/>
            <person name="Vesth T.C."/>
            <person name="Visser J."/>
            <person name="Yu J.-H."/>
            <person name="Zhou M."/>
            <person name="Andersen M.R."/>
            <person name="Archer D.B."/>
            <person name="Baker S.E."/>
            <person name="Benoit I."/>
            <person name="Brakhage A.A."/>
            <person name="Braus G.H."/>
            <person name="Fischer R."/>
            <person name="Frisvad J.C."/>
            <person name="Goldman G.H."/>
            <person name="Houbraken J."/>
            <person name="Oakley B."/>
            <person name="Pocsi I."/>
            <person name="Scazzocchio C."/>
            <person name="Seiboth B."/>
            <person name="vanKuyk P.A."/>
            <person name="Wortman J."/>
            <person name="Dyer P.S."/>
            <person name="Grigoriev I.V."/>
        </authorList>
    </citation>
    <scope>NUCLEOTIDE SEQUENCE [LARGE SCALE GENOMIC DNA]</scope>
    <source>
        <strain evidence="2">CBS 516.65</strain>
    </source>
</reference>
<protein>
    <submittedName>
        <fullName evidence="1">Uncharacterized protein</fullName>
    </submittedName>
</protein>
<keyword evidence="2" id="KW-1185">Reference proteome</keyword>
<dbReference type="GeneID" id="34461044"/>
<name>A0A1L9VJE5_ASPGL</name>
<accession>A0A1L9VJE5</accession>
<dbReference type="AlphaFoldDB" id="A0A1L9VJE5"/>
<dbReference type="VEuPathDB" id="FungiDB:ASPGLDRAFT_371475"/>
<dbReference type="EMBL" id="KV878898">
    <property type="protein sequence ID" value="OJJ83995.1"/>
    <property type="molecule type" value="Genomic_DNA"/>
</dbReference>
<evidence type="ECO:0000313" key="1">
    <source>
        <dbReference type="EMBL" id="OJJ83995.1"/>
    </source>
</evidence>
<sequence>MLSLCLSRGESRRCTLIQAGATLIGSEKKASRRLRRTRTKRDCHSISLSQMSYQCGYTPVARSGDSQSRTRSHSGLWIQYGKGKALSALKTPPIEKFEKAAGPIGEAFTNPRRLWGYIADWWWVLFTDNKTKIVVSHVARVRVTRVPIS</sequence>
<evidence type="ECO:0000313" key="2">
    <source>
        <dbReference type="Proteomes" id="UP000184300"/>
    </source>
</evidence>
<gene>
    <name evidence="1" type="ORF">ASPGLDRAFT_371475</name>
</gene>
<proteinExistence type="predicted"/>
<organism evidence="1 2">
    <name type="scientific">Aspergillus glaucus CBS 516.65</name>
    <dbReference type="NCBI Taxonomy" id="1160497"/>
    <lineage>
        <taxon>Eukaryota</taxon>
        <taxon>Fungi</taxon>
        <taxon>Dikarya</taxon>
        <taxon>Ascomycota</taxon>
        <taxon>Pezizomycotina</taxon>
        <taxon>Eurotiomycetes</taxon>
        <taxon>Eurotiomycetidae</taxon>
        <taxon>Eurotiales</taxon>
        <taxon>Aspergillaceae</taxon>
        <taxon>Aspergillus</taxon>
        <taxon>Aspergillus subgen. Aspergillus</taxon>
    </lineage>
</organism>
<dbReference type="Proteomes" id="UP000184300">
    <property type="component" value="Unassembled WGS sequence"/>
</dbReference>